<evidence type="ECO:0000256" key="1">
    <source>
        <dbReference type="SAM" id="MobiDB-lite"/>
    </source>
</evidence>
<evidence type="ECO:0000313" key="3">
    <source>
        <dbReference type="Proteomes" id="UP000672032"/>
    </source>
</evidence>
<dbReference type="PANTHER" id="PTHR28106:SF1">
    <property type="entry name" value="MITOCHONDRIAL ATPASE COMPLEX SUBUNIT ATP10"/>
    <property type="match status" value="1"/>
</dbReference>
<accession>A0A8A3NXX6</accession>
<dbReference type="InterPro" id="IPR007849">
    <property type="entry name" value="ATP10"/>
</dbReference>
<keyword evidence="3" id="KW-1185">Reference proteome</keyword>
<dbReference type="Proteomes" id="UP000672032">
    <property type="component" value="Chromosome 1"/>
</dbReference>
<proteinExistence type="predicted"/>
<reference evidence="2" key="1">
    <citation type="submission" date="2020-10" db="EMBL/GenBank/DDBJ databases">
        <title>Genome Sequence of Monilinia vaccinii-corymbosi Sheds Light on Mummy Berry Disease Infection of Blueberry and Mating Type.</title>
        <authorList>
            <person name="Yow A.G."/>
            <person name="Zhang Y."/>
            <person name="Bansal K."/>
            <person name="Eacker S.M."/>
            <person name="Sullivan S."/>
            <person name="Liachko I."/>
            <person name="Cubeta M.A."/>
            <person name="Rollins J.A."/>
            <person name="Ashrafi H."/>
        </authorList>
    </citation>
    <scope>NUCLEOTIDE SEQUENCE</scope>
    <source>
        <strain evidence="2">RL-1</strain>
    </source>
</reference>
<gene>
    <name evidence="2" type="ORF">DSL72_003447</name>
</gene>
<dbReference type="OrthoDB" id="17089at2759"/>
<sequence length="353" mass="40293">MILTRLPIRSARKQLDASSCLLCQWRSFTTTYRRLDEKKETPPPPAAPVPKTPSVLDEAPRASGKRVESFTPKPLDRAIGLPNPPRAGENSGTDTRTLKQKRDDFVNWDKHLEKRKQLTAAMAKPYFREWSNMKHHKGKSFLAPPRIFKADRALYFPNLVGRTLEPDSTLYENTTPILEGKISVVSVFSGLWAENQTATFASEKSNPGLHELVRKNKGLAQMVHINIEENYLRAMLIKFFRPSLRRKLPEWMWKRYFVVRKGLTDEMKDAIGLFNSKVGYTYILDGECKIRWAGSGPAEEYEKDVLVKSVSRLLEDAKAPLVQKRLGYSAQQSWEAASKKWSKEDTANAGRRA</sequence>
<protein>
    <recommendedName>
        <fullName evidence="4">Mitochondrial ATPase complex subunit ATP10</fullName>
    </recommendedName>
</protein>
<feature type="compositionally biased region" description="Basic and acidic residues" evidence="1">
    <location>
        <begin position="337"/>
        <end position="346"/>
    </location>
</feature>
<feature type="region of interest" description="Disordered" evidence="1">
    <location>
        <begin position="34"/>
        <end position="100"/>
    </location>
</feature>
<dbReference type="PANTHER" id="PTHR28106">
    <property type="entry name" value="MITOCHONDRIAL ATPASE COMPLEX SUBUNIT ATP10"/>
    <property type="match status" value="1"/>
</dbReference>
<dbReference type="GO" id="GO:0033615">
    <property type="term" value="P:mitochondrial proton-transporting ATP synthase complex assembly"/>
    <property type="evidence" value="ECO:0007669"/>
    <property type="project" value="TreeGrafter"/>
</dbReference>
<feature type="region of interest" description="Disordered" evidence="1">
    <location>
        <begin position="334"/>
        <end position="353"/>
    </location>
</feature>
<organism evidence="2 3">
    <name type="scientific">Monilinia vaccinii-corymbosi</name>
    <dbReference type="NCBI Taxonomy" id="61207"/>
    <lineage>
        <taxon>Eukaryota</taxon>
        <taxon>Fungi</taxon>
        <taxon>Dikarya</taxon>
        <taxon>Ascomycota</taxon>
        <taxon>Pezizomycotina</taxon>
        <taxon>Leotiomycetes</taxon>
        <taxon>Helotiales</taxon>
        <taxon>Sclerotiniaceae</taxon>
        <taxon>Monilinia</taxon>
    </lineage>
</organism>
<dbReference type="AlphaFoldDB" id="A0A8A3NXX6"/>
<name>A0A8A3NXX6_9HELO</name>
<dbReference type="EMBL" id="CP063405">
    <property type="protein sequence ID" value="QSZ28940.1"/>
    <property type="molecule type" value="Genomic_DNA"/>
</dbReference>
<feature type="compositionally biased region" description="Pro residues" evidence="1">
    <location>
        <begin position="42"/>
        <end position="51"/>
    </location>
</feature>
<evidence type="ECO:0000313" key="2">
    <source>
        <dbReference type="EMBL" id="QSZ28940.1"/>
    </source>
</evidence>
<dbReference type="Pfam" id="PF05176">
    <property type="entry name" value="ATP-synt_10"/>
    <property type="match status" value="1"/>
</dbReference>
<evidence type="ECO:0008006" key="4">
    <source>
        <dbReference type="Google" id="ProtNLM"/>
    </source>
</evidence>
<dbReference type="GO" id="GO:0005743">
    <property type="term" value="C:mitochondrial inner membrane"/>
    <property type="evidence" value="ECO:0007669"/>
    <property type="project" value="TreeGrafter"/>
</dbReference>